<evidence type="ECO:0000313" key="2">
    <source>
        <dbReference type="Proteomes" id="UP000028524"/>
    </source>
</evidence>
<keyword evidence="2" id="KW-1185">Reference proteome</keyword>
<dbReference type="HOGENOM" id="CLU_131679_0_0_1"/>
<dbReference type="InParanoid" id="A0A084R0W0"/>
<dbReference type="OrthoDB" id="10289342at2759"/>
<protein>
    <submittedName>
        <fullName evidence="1">Uncharacterized protein</fullName>
    </submittedName>
</protein>
<proteinExistence type="predicted"/>
<accession>A0A084R0W0</accession>
<reference evidence="1 2" key="1">
    <citation type="journal article" date="2014" name="BMC Genomics">
        <title>Comparative genome sequencing reveals chemotype-specific gene clusters in the toxigenic black mold Stachybotrys.</title>
        <authorList>
            <person name="Semeiks J."/>
            <person name="Borek D."/>
            <person name="Otwinowski Z."/>
            <person name="Grishin N.V."/>
        </authorList>
    </citation>
    <scope>NUCLEOTIDE SEQUENCE [LARGE SCALE GENOMIC DNA]</scope>
    <source>
        <strain evidence="1 2">IBT 40285</strain>
    </source>
</reference>
<sequence>MPERCISQLKDTPNGEVMDDIAAEVKKGTPGNEQFTPLILCLIGAYKCGGVSRAYDSSSELTLSHSENRELLRRVLHLDGTPRSRTLKEQCDMVAGIVRGRGVLRAYSRMVPEEMHIIKTFIEGNHDHDAD</sequence>
<dbReference type="EMBL" id="KL659358">
    <property type="protein sequence ID" value="KFA69845.1"/>
    <property type="molecule type" value="Genomic_DNA"/>
</dbReference>
<dbReference type="AlphaFoldDB" id="A0A084R0W0"/>
<name>A0A084R0W0_STAC4</name>
<evidence type="ECO:0000313" key="1">
    <source>
        <dbReference type="EMBL" id="KFA69845.1"/>
    </source>
</evidence>
<organism evidence="1 2">
    <name type="scientific">Stachybotrys chlorohalonatus (strain IBT 40285)</name>
    <dbReference type="NCBI Taxonomy" id="1283841"/>
    <lineage>
        <taxon>Eukaryota</taxon>
        <taxon>Fungi</taxon>
        <taxon>Dikarya</taxon>
        <taxon>Ascomycota</taxon>
        <taxon>Pezizomycotina</taxon>
        <taxon>Sordariomycetes</taxon>
        <taxon>Hypocreomycetidae</taxon>
        <taxon>Hypocreales</taxon>
        <taxon>Stachybotryaceae</taxon>
        <taxon>Stachybotrys</taxon>
    </lineage>
</organism>
<dbReference type="Proteomes" id="UP000028524">
    <property type="component" value="Unassembled WGS sequence"/>
</dbReference>
<gene>
    <name evidence="1" type="ORF">S40285_09990</name>
</gene>